<evidence type="ECO:0000256" key="1">
    <source>
        <dbReference type="PROSITE-ProRule" id="PRU00325"/>
    </source>
</evidence>
<feature type="domain" description="SWIM-type" evidence="2">
    <location>
        <begin position="60"/>
        <end position="99"/>
    </location>
</feature>
<evidence type="ECO:0000259" key="2">
    <source>
        <dbReference type="PROSITE" id="PS50966"/>
    </source>
</evidence>
<dbReference type="PROSITE" id="PS50966">
    <property type="entry name" value="ZF_SWIM"/>
    <property type="match status" value="1"/>
</dbReference>
<name>A0AAV0Y7T1_9HEMI</name>
<dbReference type="GO" id="GO:0008270">
    <property type="term" value="F:zinc ion binding"/>
    <property type="evidence" value="ECO:0007669"/>
    <property type="project" value="UniProtKB-KW"/>
</dbReference>
<accession>A0AAV0Y7T1</accession>
<keyword evidence="1" id="KW-0479">Metal-binding</keyword>
<keyword evidence="4" id="KW-1185">Reference proteome</keyword>
<reference evidence="3 4" key="1">
    <citation type="submission" date="2023-01" db="EMBL/GenBank/DDBJ databases">
        <authorList>
            <person name="Whitehead M."/>
        </authorList>
    </citation>
    <scope>NUCLEOTIDE SEQUENCE [LARGE SCALE GENOMIC DNA]</scope>
</reference>
<protein>
    <recommendedName>
        <fullName evidence="2">SWIM-type domain-containing protein</fullName>
    </recommendedName>
</protein>
<dbReference type="Proteomes" id="UP001160148">
    <property type="component" value="Unassembled WGS sequence"/>
</dbReference>
<keyword evidence="1" id="KW-0863">Zinc-finger</keyword>
<dbReference type="InterPro" id="IPR007527">
    <property type="entry name" value="Znf_SWIM"/>
</dbReference>
<evidence type="ECO:0000313" key="3">
    <source>
        <dbReference type="EMBL" id="CAI6375879.1"/>
    </source>
</evidence>
<evidence type="ECO:0000313" key="4">
    <source>
        <dbReference type="Proteomes" id="UP001160148"/>
    </source>
</evidence>
<dbReference type="EMBL" id="CARXXK010001378">
    <property type="protein sequence ID" value="CAI6375879.1"/>
    <property type="molecule type" value="Genomic_DNA"/>
</dbReference>
<sequence>MALIDIFNYAKCNFNSRSAVEGEQILKGQQIILCGKIEMESVIQIKDLVVQTSHISEMPHEVNGELTNPRCRIVNFTCSCKAGASRCCKHVVAIHLFLNRNLISDVEILSSTDIKCLWTKLKEPTLAQYKPKPIDTFDCHKQTHATASINLGTDIC</sequence>
<comment type="caution">
    <text evidence="3">The sequence shown here is derived from an EMBL/GenBank/DDBJ whole genome shotgun (WGS) entry which is preliminary data.</text>
</comment>
<proteinExistence type="predicted"/>
<gene>
    <name evidence="3" type="ORF">MEUPH1_LOCUS29322</name>
</gene>
<dbReference type="AlphaFoldDB" id="A0AAV0Y7T1"/>
<keyword evidence="1" id="KW-0862">Zinc</keyword>
<organism evidence="3 4">
    <name type="scientific">Macrosiphum euphorbiae</name>
    <name type="common">potato aphid</name>
    <dbReference type="NCBI Taxonomy" id="13131"/>
    <lineage>
        <taxon>Eukaryota</taxon>
        <taxon>Metazoa</taxon>
        <taxon>Ecdysozoa</taxon>
        <taxon>Arthropoda</taxon>
        <taxon>Hexapoda</taxon>
        <taxon>Insecta</taxon>
        <taxon>Pterygota</taxon>
        <taxon>Neoptera</taxon>
        <taxon>Paraneoptera</taxon>
        <taxon>Hemiptera</taxon>
        <taxon>Sternorrhyncha</taxon>
        <taxon>Aphidomorpha</taxon>
        <taxon>Aphidoidea</taxon>
        <taxon>Aphididae</taxon>
        <taxon>Macrosiphini</taxon>
        <taxon>Macrosiphum</taxon>
    </lineage>
</organism>